<reference evidence="1 2" key="1">
    <citation type="submission" date="2019-09" db="EMBL/GenBank/DDBJ databases">
        <title>Draft genome of the ectomycorrhizal ascomycete Sphaerosporella brunnea.</title>
        <authorList>
            <consortium name="DOE Joint Genome Institute"/>
            <person name="Benucci G.M."/>
            <person name="Marozzi G."/>
            <person name="Antonielli L."/>
            <person name="Sanchez S."/>
            <person name="Marco P."/>
            <person name="Wang X."/>
            <person name="Falini L.B."/>
            <person name="Barry K."/>
            <person name="Haridas S."/>
            <person name="Lipzen A."/>
            <person name="Labutti K."/>
            <person name="Grigoriev I.V."/>
            <person name="Murat C."/>
            <person name="Martin F."/>
            <person name="Albertini E."/>
            <person name="Donnini D."/>
            <person name="Bonito G."/>
        </authorList>
    </citation>
    <scope>NUCLEOTIDE SEQUENCE [LARGE SCALE GENOMIC DNA]</scope>
    <source>
        <strain evidence="1 2">Sb_GMNB300</strain>
    </source>
</reference>
<comment type="caution">
    <text evidence="1">The sequence shown here is derived from an EMBL/GenBank/DDBJ whole genome shotgun (WGS) entry which is preliminary data.</text>
</comment>
<dbReference type="InParanoid" id="A0A5J5EEY4"/>
<dbReference type="Proteomes" id="UP000326924">
    <property type="component" value="Unassembled WGS sequence"/>
</dbReference>
<keyword evidence="2" id="KW-1185">Reference proteome</keyword>
<gene>
    <name evidence="1" type="ORF">FN846DRAFT_1002711</name>
</gene>
<proteinExistence type="predicted"/>
<evidence type="ECO:0000313" key="1">
    <source>
        <dbReference type="EMBL" id="KAA8893904.1"/>
    </source>
</evidence>
<dbReference type="EMBL" id="VXIS01000390">
    <property type="protein sequence ID" value="KAA8893904.1"/>
    <property type="molecule type" value="Genomic_DNA"/>
</dbReference>
<accession>A0A5J5EEY4</accession>
<organism evidence="1 2">
    <name type="scientific">Sphaerosporella brunnea</name>
    <dbReference type="NCBI Taxonomy" id="1250544"/>
    <lineage>
        <taxon>Eukaryota</taxon>
        <taxon>Fungi</taxon>
        <taxon>Dikarya</taxon>
        <taxon>Ascomycota</taxon>
        <taxon>Pezizomycotina</taxon>
        <taxon>Pezizomycetes</taxon>
        <taxon>Pezizales</taxon>
        <taxon>Pyronemataceae</taxon>
        <taxon>Sphaerosporella</taxon>
    </lineage>
</organism>
<evidence type="ECO:0000313" key="2">
    <source>
        <dbReference type="Proteomes" id="UP000326924"/>
    </source>
</evidence>
<dbReference type="AlphaFoldDB" id="A0A5J5EEY4"/>
<sequence length="219" mass="25208">MQALRRHPTLQVPRFAQVAVGEPLDLNHPPYAEWHEPHFEDDTPALETMAFLERSIPDGDGGWDALRVVALTYQAQQYCFMKAWRRSRGRGIDAEGEGRQGPIKVLDRRWLLPLLSERYDYFDQWLEENWKGTTAFSADHAKTFSGPRPVYNPLPDCIDRSGMPFPLWTARLHPNRNLQNSPPALQWSTSHNSIVAEYKIPSDLDRVIHVSGLDPQIQR</sequence>
<name>A0A5J5EEY4_9PEZI</name>
<protein>
    <submittedName>
        <fullName evidence="1">Uncharacterized protein</fullName>
    </submittedName>
</protein>